<keyword evidence="6" id="KW-1185">Reference proteome</keyword>
<evidence type="ECO:0000256" key="2">
    <source>
        <dbReference type="ARBA" id="ARBA00022737"/>
    </source>
</evidence>
<evidence type="ECO:0000256" key="1">
    <source>
        <dbReference type="ARBA" id="ARBA00022448"/>
    </source>
</evidence>
<keyword evidence="2" id="KW-0677">Repeat</keyword>
<reference evidence="5 6" key="1">
    <citation type="submission" date="2018-04" db="EMBL/GenBank/DDBJ databases">
        <title>Brenneria corticis sp.nov.</title>
        <authorList>
            <person name="Li Y."/>
        </authorList>
    </citation>
    <scope>NUCLEOTIDE SEQUENCE [LARGE SCALE GENOMIC DNA]</scope>
    <source>
        <strain evidence="5 6">CFCC 11842</strain>
    </source>
</reference>
<dbReference type="SUPFAM" id="SSF52540">
    <property type="entry name" value="P-loop containing nucleoside triphosphate hydrolases"/>
    <property type="match status" value="1"/>
</dbReference>
<evidence type="ECO:0000256" key="4">
    <source>
        <dbReference type="ARBA" id="ARBA00022840"/>
    </source>
</evidence>
<dbReference type="PANTHER" id="PTHR43790:SF9">
    <property type="entry name" value="GALACTOFURANOSE TRANSPORTER ATP-BINDING PROTEIN YTFR"/>
    <property type="match status" value="1"/>
</dbReference>
<organism evidence="5 6">
    <name type="scientific">Brenneria corticis</name>
    <dbReference type="NCBI Taxonomy" id="2173106"/>
    <lineage>
        <taxon>Bacteria</taxon>
        <taxon>Pseudomonadati</taxon>
        <taxon>Pseudomonadota</taxon>
        <taxon>Gammaproteobacteria</taxon>
        <taxon>Enterobacterales</taxon>
        <taxon>Pectobacteriaceae</taxon>
        <taxon>Brenneria</taxon>
    </lineage>
</organism>
<sequence>MKDGIVYVIEDRKSDGFFETATIAENLYAGLLASDQHRSPLVSRRAQTALAELWRRRLNIRTLDPNGQEVALSGGNQQKVVIGKSLVQHP</sequence>
<dbReference type="AlphaFoldDB" id="A0A2U1UD46"/>
<dbReference type="Gene3D" id="3.40.50.300">
    <property type="entry name" value="P-loop containing nucleotide triphosphate hydrolases"/>
    <property type="match status" value="1"/>
</dbReference>
<comment type="caution">
    <text evidence="5">The sequence shown here is derived from an EMBL/GenBank/DDBJ whole genome shotgun (WGS) entry which is preliminary data.</text>
</comment>
<protein>
    <recommendedName>
        <fullName evidence="7">ABC transporter domain-containing protein</fullName>
    </recommendedName>
</protein>
<name>A0A2U1UD46_9GAMM</name>
<evidence type="ECO:0000313" key="5">
    <source>
        <dbReference type="EMBL" id="PWC19532.1"/>
    </source>
</evidence>
<dbReference type="RefSeq" id="WP_136164600.1">
    <property type="nucleotide sequence ID" value="NZ_KZ819071.1"/>
</dbReference>
<dbReference type="PANTHER" id="PTHR43790">
    <property type="entry name" value="CARBOHYDRATE TRANSPORT ATP-BINDING PROTEIN MG119-RELATED"/>
    <property type="match status" value="1"/>
</dbReference>
<dbReference type="InterPro" id="IPR050107">
    <property type="entry name" value="ABC_carbohydrate_import_ATPase"/>
</dbReference>
<keyword evidence="3" id="KW-0547">Nucleotide-binding</keyword>
<proteinExistence type="predicted"/>
<dbReference type="Proteomes" id="UP000296159">
    <property type="component" value="Unassembled WGS sequence"/>
</dbReference>
<accession>A0A2U1UD46</accession>
<keyword evidence="1" id="KW-0813">Transport</keyword>
<gene>
    <name evidence="5" type="ORF">DDT56_00730</name>
</gene>
<keyword evidence="4" id="KW-0067">ATP-binding</keyword>
<dbReference type="InterPro" id="IPR027417">
    <property type="entry name" value="P-loop_NTPase"/>
</dbReference>
<evidence type="ECO:0008006" key="7">
    <source>
        <dbReference type="Google" id="ProtNLM"/>
    </source>
</evidence>
<dbReference type="GO" id="GO:0005524">
    <property type="term" value="F:ATP binding"/>
    <property type="evidence" value="ECO:0007669"/>
    <property type="project" value="UniProtKB-KW"/>
</dbReference>
<evidence type="ECO:0000313" key="6">
    <source>
        <dbReference type="Proteomes" id="UP000296159"/>
    </source>
</evidence>
<evidence type="ECO:0000256" key="3">
    <source>
        <dbReference type="ARBA" id="ARBA00022741"/>
    </source>
</evidence>
<dbReference type="EMBL" id="QDKH01000001">
    <property type="protein sequence ID" value="PWC19532.1"/>
    <property type="molecule type" value="Genomic_DNA"/>
</dbReference>